<dbReference type="GeneID" id="9044764"/>
<evidence type="ECO:0000256" key="1">
    <source>
        <dbReference type="SAM" id="SignalP"/>
    </source>
</evidence>
<sequence length="322" mass="37114">MRNPALPWLLVAQALVITVAQDAGKYVYENRDFTMTYYVYEDHKLEFAFTLSGEPETRRPKLSDASFVPNLSRRTWHPLLTADRTAECSHEQNSEYNYCPGACYVAWPFPLAEKASSVYILQDEHSLGFDDWYNRIKFLLAHAHLVEPEDLNPLAEIQPGDLVTLTYHGKNSITTSFRKRELRFMRVMSTLPPGKYVYKGPLFSMTYDVNMDHEVTFSIYVPKPPRHRGDIPKPASISLGPYFLRSATGFTYYLDFGKPGPGGYHWRVELDRFLRNTGLMESDKVYPSDPSQEWDLTVLTSTSTITTNFQKKRIEFKKVAPH</sequence>
<proteinExistence type="predicted"/>
<keyword evidence="3" id="KW-1185">Reference proteome</keyword>
<feature type="chain" id="PRO_5002951990" evidence="1">
    <location>
        <begin position="21"/>
        <end position="322"/>
    </location>
</feature>
<protein>
    <submittedName>
        <fullName evidence="2">Uncharacterized protein</fullName>
    </submittedName>
</protein>
<organism evidence="3">
    <name type="scientific">Perkinsus marinus (strain ATCC 50983 / TXsc)</name>
    <dbReference type="NCBI Taxonomy" id="423536"/>
    <lineage>
        <taxon>Eukaryota</taxon>
        <taxon>Sar</taxon>
        <taxon>Alveolata</taxon>
        <taxon>Perkinsozoa</taxon>
        <taxon>Perkinsea</taxon>
        <taxon>Perkinsida</taxon>
        <taxon>Perkinsidae</taxon>
        <taxon>Perkinsus</taxon>
    </lineage>
</organism>
<evidence type="ECO:0000313" key="2">
    <source>
        <dbReference type="EMBL" id="EER14398.1"/>
    </source>
</evidence>
<keyword evidence="1" id="KW-0732">Signal</keyword>
<dbReference type="Proteomes" id="UP000007800">
    <property type="component" value="Unassembled WGS sequence"/>
</dbReference>
<accession>C5KM95</accession>
<reference evidence="2 3" key="1">
    <citation type="submission" date="2008-07" db="EMBL/GenBank/DDBJ databases">
        <authorList>
            <person name="El-Sayed N."/>
            <person name="Caler E."/>
            <person name="Inman J."/>
            <person name="Amedeo P."/>
            <person name="Hass B."/>
            <person name="Wortman J."/>
        </authorList>
    </citation>
    <scope>NUCLEOTIDE SEQUENCE [LARGE SCALE GENOMIC DNA]</scope>
    <source>
        <strain evidence="3">ATCC 50983 / TXsc</strain>
    </source>
</reference>
<gene>
    <name evidence="2" type="ORF">Pmar_PMAR012786</name>
</gene>
<dbReference type="RefSeq" id="XP_002782603.1">
    <property type="nucleotide sequence ID" value="XM_002782557.1"/>
</dbReference>
<dbReference type="InParanoid" id="C5KM95"/>
<evidence type="ECO:0000313" key="3">
    <source>
        <dbReference type="Proteomes" id="UP000007800"/>
    </source>
</evidence>
<dbReference type="EMBL" id="GG674277">
    <property type="protein sequence ID" value="EER14398.1"/>
    <property type="molecule type" value="Genomic_DNA"/>
</dbReference>
<dbReference type="AlphaFoldDB" id="C5KM95"/>
<name>C5KM95_PERM5</name>
<feature type="signal peptide" evidence="1">
    <location>
        <begin position="1"/>
        <end position="20"/>
    </location>
</feature>